<dbReference type="NCBIfam" id="TIGR02937">
    <property type="entry name" value="sigma70-ECF"/>
    <property type="match status" value="1"/>
</dbReference>
<dbReference type="OrthoDB" id="9811152at2"/>
<dbReference type="InterPro" id="IPR007627">
    <property type="entry name" value="RNA_pol_sigma70_r2"/>
</dbReference>
<dbReference type="Pfam" id="PF04545">
    <property type="entry name" value="Sigma70_r4"/>
    <property type="match status" value="1"/>
</dbReference>
<dbReference type="Pfam" id="PF04542">
    <property type="entry name" value="Sigma70_r2"/>
    <property type="match status" value="1"/>
</dbReference>
<evidence type="ECO:0000313" key="8">
    <source>
        <dbReference type="EMBL" id="REH41779.1"/>
    </source>
</evidence>
<keyword evidence="5" id="KW-0804">Transcription</keyword>
<gene>
    <name evidence="8" type="ORF">BCF44_11181</name>
</gene>
<dbReference type="SUPFAM" id="SSF88659">
    <property type="entry name" value="Sigma3 and sigma4 domains of RNA polymerase sigma factors"/>
    <property type="match status" value="1"/>
</dbReference>
<comment type="caution">
    <text evidence="8">The sequence shown here is derived from an EMBL/GenBank/DDBJ whole genome shotgun (WGS) entry which is preliminary data.</text>
</comment>
<evidence type="ECO:0000256" key="1">
    <source>
        <dbReference type="ARBA" id="ARBA00010641"/>
    </source>
</evidence>
<dbReference type="AlphaFoldDB" id="A0A3E0HCS0"/>
<dbReference type="GO" id="GO:0003677">
    <property type="term" value="F:DNA binding"/>
    <property type="evidence" value="ECO:0007669"/>
    <property type="project" value="UniProtKB-KW"/>
</dbReference>
<protein>
    <submittedName>
        <fullName evidence="8">RNA polymerase sigma-70 factor (ECF subfamily)</fullName>
    </submittedName>
</protein>
<dbReference type="Gene3D" id="1.10.1740.10">
    <property type="match status" value="1"/>
</dbReference>
<evidence type="ECO:0000256" key="5">
    <source>
        <dbReference type="ARBA" id="ARBA00023163"/>
    </source>
</evidence>
<dbReference type="PANTHER" id="PTHR43133:SF52">
    <property type="entry name" value="ECF RNA POLYMERASE SIGMA FACTOR SIGL"/>
    <property type="match status" value="1"/>
</dbReference>
<reference evidence="8 9" key="1">
    <citation type="submission" date="2018-08" db="EMBL/GenBank/DDBJ databases">
        <title>Genomic Encyclopedia of Archaeal and Bacterial Type Strains, Phase II (KMG-II): from individual species to whole genera.</title>
        <authorList>
            <person name="Goeker M."/>
        </authorList>
    </citation>
    <scope>NUCLEOTIDE SEQUENCE [LARGE SCALE GENOMIC DNA]</scope>
    <source>
        <strain evidence="8 9">DSM 45791</strain>
    </source>
</reference>
<organism evidence="8 9">
    <name type="scientific">Kutzneria buriramensis</name>
    <dbReference type="NCBI Taxonomy" id="1045776"/>
    <lineage>
        <taxon>Bacteria</taxon>
        <taxon>Bacillati</taxon>
        <taxon>Actinomycetota</taxon>
        <taxon>Actinomycetes</taxon>
        <taxon>Pseudonocardiales</taxon>
        <taxon>Pseudonocardiaceae</taxon>
        <taxon>Kutzneria</taxon>
    </lineage>
</organism>
<dbReference type="EMBL" id="QUNO01000011">
    <property type="protein sequence ID" value="REH41779.1"/>
    <property type="molecule type" value="Genomic_DNA"/>
</dbReference>
<dbReference type="SUPFAM" id="SSF88946">
    <property type="entry name" value="Sigma2 domain of RNA polymerase sigma factors"/>
    <property type="match status" value="1"/>
</dbReference>
<dbReference type="InterPro" id="IPR036388">
    <property type="entry name" value="WH-like_DNA-bd_sf"/>
</dbReference>
<dbReference type="Gene3D" id="1.10.10.10">
    <property type="entry name" value="Winged helix-like DNA-binding domain superfamily/Winged helix DNA-binding domain"/>
    <property type="match status" value="1"/>
</dbReference>
<feature type="domain" description="RNA polymerase sigma-70 region 2" evidence="6">
    <location>
        <begin position="21"/>
        <end position="88"/>
    </location>
</feature>
<dbReference type="InterPro" id="IPR013324">
    <property type="entry name" value="RNA_pol_sigma_r3/r4-like"/>
</dbReference>
<evidence type="ECO:0000256" key="2">
    <source>
        <dbReference type="ARBA" id="ARBA00023015"/>
    </source>
</evidence>
<keyword evidence="9" id="KW-1185">Reference proteome</keyword>
<dbReference type="InterPro" id="IPR014284">
    <property type="entry name" value="RNA_pol_sigma-70_dom"/>
</dbReference>
<dbReference type="PANTHER" id="PTHR43133">
    <property type="entry name" value="RNA POLYMERASE ECF-TYPE SIGMA FACTO"/>
    <property type="match status" value="1"/>
</dbReference>
<keyword evidence="2" id="KW-0805">Transcription regulation</keyword>
<sequence length="183" mass="19498">MAGLSRSARQKVADEALLRSLFREHGGAMLAYAYRLIGDRAAAEDVVQEALVRAWQHPDALVNGRGSVRGWLLTVVRNLVTDRARARASRPLEVAEPPVEAAVAHDHADGVVNSLVVGAALGRLSAEHREVLEQIYLLGATASEAASALGIPLGTVKSRSFHALRALRAFLPGLEAGLERSVS</sequence>
<dbReference type="InterPro" id="IPR007630">
    <property type="entry name" value="RNA_pol_sigma70_r4"/>
</dbReference>
<dbReference type="InterPro" id="IPR039425">
    <property type="entry name" value="RNA_pol_sigma-70-like"/>
</dbReference>
<keyword evidence="3" id="KW-0731">Sigma factor</keyword>
<evidence type="ECO:0000259" key="7">
    <source>
        <dbReference type="Pfam" id="PF04545"/>
    </source>
</evidence>
<evidence type="ECO:0000259" key="6">
    <source>
        <dbReference type="Pfam" id="PF04542"/>
    </source>
</evidence>
<accession>A0A3E0HCS0</accession>
<name>A0A3E0HCS0_9PSEU</name>
<evidence type="ECO:0000256" key="4">
    <source>
        <dbReference type="ARBA" id="ARBA00023125"/>
    </source>
</evidence>
<comment type="similarity">
    <text evidence="1">Belongs to the sigma-70 factor family. ECF subfamily.</text>
</comment>
<evidence type="ECO:0000313" key="9">
    <source>
        <dbReference type="Proteomes" id="UP000256269"/>
    </source>
</evidence>
<dbReference type="GO" id="GO:0006352">
    <property type="term" value="P:DNA-templated transcription initiation"/>
    <property type="evidence" value="ECO:0007669"/>
    <property type="project" value="InterPro"/>
</dbReference>
<proteinExistence type="inferred from homology"/>
<dbReference type="GO" id="GO:0016987">
    <property type="term" value="F:sigma factor activity"/>
    <property type="evidence" value="ECO:0007669"/>
    <property type="project" value="UniProtKB-KW"/>
</dbReference>
<dbReference type="InterPro" id="IPR013325">
    <property type="entry name" value="RNA_pol_sigma_r2"/>
</dbReference>
<keyword evidence="4" id="KW-0238">DNA-binding</keyword>
<dbReference type="RefSeq" id="WP_116177821.1">
    <property type="nucleotide sequence ID" value="NZ_CP144375.1"/>
</dbReference>
<dbReference type="Proteomes" id="UP000256269">
    <property type="component" value="Unassembled WGS sequence"/>
</dbReference>
<evidence type="ECO:0000256" key="3">
    <source>
        <dbReference type="ARBA" id="ARBA00023082"/>
    </source>
</evidence>
<feature type="domain" description="RNA polymerase sigma-70 region 4" evidence="7">
    <location>
        <begin position="120"/>
        <end position="169"/>
    </location>
</feature>
<dbReference type="CDD" id="cd06171">
    <property type="entry name" value="Sigma70_r4"/>
    <property type="match status" value="1"/>
</dbReference>